<dbReference type="Proteomes" id="UP000291088">
    <property type="component" value="Unassembled WGS sequence"/>
</dbReference>
<dbReference type="FunFam" id="3.40.30.10:FF:000331">
    <property type="entry name" value="Glutathione S-transferase"/>
    <property type="match status" value="1"/>
</dbReference>
<dbReference type="RefSeq" id="WP_129331548.1">
    <property type="nucleotide sequence ID" value="NZ_SDVB01000191.1"/>
</dbReference>
<dbReference type="PROSITE" id="PS50404">
    <property type="entry name" value="GST_NTER"/>
    <property type="match status" value="1"/>
</dbReference>
<dbReference type="InterPro" id="IPR036282">
    <property type="entry name" value="Glutathione-S-Trfase_C_sf"/>
</dbReference>
<keyword evidence="3" id="KW-0808">Transferase</keyword>
<dbReference type="OrthoDB" id="9811242at2"/>
<dbReference type="InterPro" id="IPR040079">
    <property type="entry name" value="Glutathione_S-Trfase"/>
</dbReference>
<evidence type="ECO:0000313" key="3">
    <source>
        <dbReference type="EMBL" id="RYC15607.1"/>
    </source>
</evidence>
<dbReference type="CDD" id="cd03207">
    <property type="entry name" value="GST_C_8"/>
    <property type="match status" value="1"/>
</dbReference>
<dbReference type="PANTHER" id="PTHR44051:SF8">
    <property type="entry name" value="GLUTATHIONE S-TRANSFERASE GSTA"/>
    <property type="match status" value="1"/>
</dbReference>
<dbReference type="InterPro" id="IPR036249">
    <property type="entry name" value="Thioredoxin-like_sf"/>
</dbReference>
<dbReference type="InterPro" id="IPR004045">
    <property type="entry name" value="Glutathione_S-Trfase_N"/>
</dbReference>
<dbReference type="Gene3D" id="3.40.30.10">
    <property type="entry name" value="Glutaredoxin"/>
    <property type="match status" value="1"/>
</dbReference>
<dbReference type="CDD" id="cd03046">
    <property type="entry name" value="GST_N_GTT1_like"/>
    <property type="match status" value="1"/>
</dbReference>
<keyword evidence="4" id="KW-1185">Reference proteome</keyword>
<organism evidence="3 4">
    <name type="scientific">Ciceribacter ferrooxidans</name>
    <dbReference type="NCBI Taxonomy" id="2509717"/>
    <lineage>
        <taxon>Bacteria</taxon>
        <taxon>Pseudomonadati</taxon>
        <taxon>Pseudomonadota</taxon>
        <taxon>Alphaproteobacteria</taxon>
        <taxon>Hyphomicrobiales</taxon>
        <taxon>Rhizobiaceae</taxon>
        <taxon>Ciceribacter</taxon>
    </lineage>
</organism>
<dbReference type="Gene3D" id="1.20.1050.10">
    <property type="match status" value="1"/>
</dbReference>
<dbReference type="AlphaFoldDB" id="A0A4Q2T9K9"/>
<evidence type="ECO:0000313" key="4">
    <source>
        <dbReference type="Proteomes" id="UP000291088"/>
    </source>
</evidence>
<dbReference type="SFLD" id="SFLDS00019">
    <property type="entry name" value="Glutathione_Transferase_(cytos"/>
    <property type="match status" value="1"/>
</dbReference>
<evidence type="ECO:0000259" key="1">
    <source>
        <dbReference type="PROSITE" id="PS50404"/>
    </source>
</evidence>
<protein>
    <submittedName>
        <fullName evidence="3">Glutathione S-transferase family protein</fullName>
    </submittedName>
</protein>
<dbReference type="SUPFAM" id="SSF52833">
    <property type="entry name" value="Thioredoxin-like"/>
    <property type="match status" value="1"/>
</dbReference>
<dbReference type="GO" id="GO:0016740">
    <property type="term" value="F:transferase activity"/>
    <property type="evidence" value="ECO:0007669"/>
    <property type="project" value="UniProtKB-KW"/>
</dbReference>
<dbReference type="EMBL" id="SDVB01000191">
    <property type="protein sequence ID" value="RYC15607.1"/>
    <property type="molecule type" value="Genomic_DNA"/>
</dbReference>
<dbReference type="InterPro" id="IPR010987">
    <property type="entry name" value="Glutathione-S-Trfase_C-like"/>
</dbReference>
<evidence type="ECO:0000259" key="2">
    <source>
        <dbReference type="PROSITE" id="PS50405"/>
    </source>
</evidence>
<comment type="caution">
    <text evidence="3">The sequence shown here is derived from an EMBL/GenBank/DDBJ whole genome shotgun (WGS) entry which is preliminary data.</text>
</comment>
<dbReference type="PROSITE" id="PS50405">
    <property type="entry name" value="GST_CTER"/>
    <property type="match status" value="1"/>
</dbReference>
<reference evidence="3 4" key="1">
    <citation type="submission" date="2019-01" db="EMBL/GenBank/DDBJ databases">
        <authorList>
            <person name="Deng T."/>
        </authorList>
    </citation>
    <scope>NUCLEOTIDE SEQUENCE [LARGE SCALE GENOMIC DNA]</scope>
    <source>
        <strain evidence="3 4">F8825</strain>
    </source>
</reference>
<accession>A0A4Q2T9K9</accession>
<sequence>MTPTITAFEHSPDGGQGLARDTRVRWAFEEVGQPYKVHLVSFNAMKEPEHMARHPFGQIPTYEEGNLVLFESGAIVFHIAERHAGLLPAEAEARARAIAWMFAALNTVEPPILDRATTWISEWKEPWCEQRLRLVDDRIRDRLGDLSTRLGSADWLDGPFSAGDLMMVSVLIRLRSSGILDEYPNLSAYVARGEARPAYRRAFAAQLAINAGKQPA</sequence>
<dbReference type="PANTHER" id="PTHR44051">
    <property type="entry name" value="GLUTATHIONE S-TRANSFERASE-RELATED"/>
    <property type="match status" value="1"/>
</dbReference>
<feature type="domain" description="GST C-terminal" evidence="2">
    <location>
        <begin position="90"/>
        <end position="216"/>
    </location>
</feature>
<dbReference type="Pfam" id="PF02798">
    <property type="entry name" value="GST_N"/>
    <property type="match status" value="1"/>
</dbReference>
<gene>
    <name evidence="3" type="ORF">EUU22_08260</name>
</gene>
<proteinExistence type="predicted"/>
<name>A0A4Q2T9K9_9HYPH</name>
<dbReference type="SUPFAM" id="SSF47616">
    <property type="entry name" value="GST C-terminal domain-like"/>
    <property type="match status" value="1"/>
</dbReference>
<feature type="domain" description="GST N-terminal" evidence="1">
    <location>
        <begin position="8"/>
        <end position="87"/>
    </location>
</feature>
<dbReference type="Pfam" id="PF13410">
    <property type="entry name" value="GST_C_2"/>
    <property type="match status" value="1"/>
</dbReference>
<dbReference type="SFLD" id="SFLDG00358">
    <property type="entry name" value="Main_(cytGST)"/>
    <property type="match status" value="1"/>
</dbReference>